<evidence type="ECO:0000256" key="1">
    <source>
        <dbReference type="SAM" id="MobiDB-lite"/>
    </source>
</evidence>
<dbReference type="Proteomes" id="UP000070646">
    <property type="component" value="Unassembled WGS sequence"/>
</dbReference>
<feature type="compositionally biased region" description="Basic residues" evidence="1">
    <location>
        <begin position="26"/>
        <end position="43"/>
    </location>
</feature>
<dbReference type="PATRIC" id="fig|1502.174.peg.1560"/>
<sequence length="43" mass="5047">MDGVIEVDKVFFTESFKGTRTGNMLRKSHKKGKEIKKRYISKK</sequence>
<reference evidence="2 3" key="1">
    <citation type="submission" date="2016-01" db="EMBL/GenBank/DDBJ databases">
        <authorList>
            <person name="Oliw E.H."/>
        </authorList>
    </citation>
    <scope>NUCLEOTIDE SEQUENCE [LARGE SCALE GENOMIC DNA]</scope>
    <source>
        <strain evidence="2 3">MJR7757A</strain>
    </source>
</reference>
<gene>
    <name evidence="2" type="ORF">HMPREF3222_01548</name>
</gene>
<feature type="region of interest" description="Disordered" evidence="1">
    <location>
        <begin position="23"/>
        <end position="43"/>
    </location>
</feature>
<evidence type="ECO:0000313" key="2">
    <source>
        <dbReference type="EMBL" id="KXA12041.1"/>
    </source>
</evidence>
<protein>
    <submittedName>
        <fullName evidence="2">Uncharacterized protein</fullName>
    </submittedName>
</protein>
<name>A0A133N6W1_CLOPF</name>
<dbReference type="AlphaFoldDB" id="A0A133N6W1"/>
<accession>A0A133N6W1</accession>
<organism evidence="2 3">
    <name type="scientific">Clostridium perfringens</name>
    <dbReference type="NCBI Taxonomy" id="1502"/>
    <lineage>
        <taxon>Bacteria</taxon>
        <taxon>Bacillati</taxon>
        <taxon>Bacillota</taxon>
        <taxon>Clostridia</taxon>
        <taxon>Eubacteriales</taxon>
        <taxon>Clostridiaceae</taxon>
        <taxon>Clostridium</taxon>
    </lineage>
</organism>
<dbReference type="EMBL" id="LRPU01000071">
    <property type="protein sequence ID" value="KXA12041.1"/>
    <property type="molecule type" value="Genomic_DNA"/>
</dbReference>
<proteinExistence type="predicted"/>
<evidence type="ECO:0000313" key="3">
    <source>
        <dbReference type="Proteomes" id="UP000070646"/>
    </source>
</evidence>
<comment type="caution">
    <text evidence="2">The sequence shown here is derived from an EMBL/GenBank/DDBJ whole genome shotgun (WGS) entry which is preliminary data.</text>
</comment>